<keyword evidence="2" id="KW-1185">Reference proteome</keyword>
<protein>
    <submittedName>
        <fullName evidence="1">Uncharacterized protein</fullName>
    </submittedName>
</protein>
<sequence>MLNIVNLFSTIKRAKMHVGEQMGERKINKIYFTFNISKLC</sequence>
<name>A0A1Y2SHS1_9GAMM</name>
<comment type="caution">
    <text evidence="1">The sequence shown here is derived from an EMBL/GenBank/DDBJ whole genome shotgun (WGS) entry which is preliminary data.</text>
</comment>
<dbReference type="Proteomes" id="UP000194204">
    <property type="component" value="Unassembled WGS sequence"/>
</dbReference>
<proteinExistence type="predicted"/>
<gene>
    <name evidence="1" type="ORF">Xbed_03181</name>
</gene>
<dbReference type="EMBL" id="MUBK01000031">
    <property type="protein sequence ID" value="OTA18182.1"/>
    <property type="molecule type" value="Genomic_DNA"/>
</dbReference>
<organism evidence="1 2">
    <name type="scientific">Xenorhabdus beddingii</name>
    <dbReference type="NCBI Taxonomy" id="40578"/>
    <lineage>
        <taxon>Bacteria</taxon>
        <taxon>Pseudomonadati</taxon>
        <taxon>Pseudomonadota</taxon>
        <taxon>Gammaproteobacteria</taxon>
        <taxon>Enterobacterales</taxon>
        <taxon>Morganellaceae</taxon>
        <taxon>Xenorhabdus</taxon>
    </lineage>
</organism>
<dbReference type="AlphaFoldDB" id="A0A1Y2SHS1"/>
<evidence type="ECO:0000313" key="1">
    <source>
        <dbReference type="EMBL" id="OTA18182.1"/>
    </source>
</evidence>
<accession>A0A1Y2SHS1</accession>
<evidence type="ECO:0000313" key="2">
    <source>
        <dbReference type="Proteomes" id="UP000194204"/>
    </source>
</evidence>
<reference evidence="1 2" key="1">
    <citation type="submission" date="2017-01" db="EMBL/GenBank/DDBJ databases">
        <title>Deconstructing symbiosis and pathogenesis requirements using a combined genomic-metabolomic approach.</title>
        <authorList>
            <person name="Tobias N.J."/>
            <person name="Wolff H."/>
            <person name="Djahanschiri B."/>
            <person name="Ebersberger I."/>
            <person name="Bode H.B."/>
        </authorList>
    </citation>
    <scope>NUCLEOTIDE SEQUENCE [LARGE SCALE GENOMIC DNA]</scope>
    <source>
        <strain evidence="1 2">DSM 4764</strain>
    </source>
</reference>